<keyword evidence="3" id="KW-1185">Reference proteome</keyword>
<dbReference type="PANTHER" id="PTHR43316:SF3">
    <property type="entry name" value="HALOACID DEHALOGENASE, TYPE II (AFU_ORTHOLOGUE AFUA_2G07750)-RELATED"/>
    <property type="match status" value="1"/>
</dbReference>
<dbReference type="InterPro" id="IPR041492">
    <property type="entry name" value="HAD_2"/>
</dbReference>
<dbReference type="Pfam" id="PF13419">
    <property type="entry name" value="HAD_2"/>
    <property type="match status" value="1"/>
</dbReference>
<organism evidence="2 3">
    <name type="scientific">Clostridium cylindrosporum DSM 605</name>
    <dbReference type="NCBI Taxonomy" id="1121307"/>
    <lineage>
        <taxon>Bacteria</taxon>
        <taxon>Bacillati</taxon>
        <taxon>Bacillota</taxon>
        <taxon>Clostridia</taxon>
        <taxon>Eubacteriales</taxon>
        <taxon>Clostridiaceae</taxon>
        <taxon>Clostridium</taxon>
    </lineage>
</organism>
<dbReference type="Proteomes" id="UP000036756">
    <property type="component" value="Unassembled WGS sequence"/>
</dbReference>
<name>A0A0J8G1N8_CLOCY</name>
<dbReference type="STRING" id="1121307.CLCY_2c04280"/>
<dbReference type="OrthoDB" id="9809962at2"/>
<dbReference type="SFLD" id="SFLDS00003">
    <property type="entry name" value="Haloacid_Dehalogenase"/>
    <property type="match status" value="1"/>
</dbReference>
<reference evidence="2 3" key="1">
    <citation type="submission" date="2015-06" db="EMBL/GenBank/DDBJ databases">
        <title>Draft genome sequence of the purine-degrading Clostridium cylindrosporum HC-1 (DSM 605).</title>
        <authorList>
            <person name="Poehlein A."/>
            <person name="Schiel-Bengelsdorf B."/>
            <person name="Bengelsdorf F."/>
            <person name="Daniel R."/>
            <person name="Duerre P."/>
        </authorList>
    </citation>
    <scope>NUCLEOTIDE SEQUENCE [LARGE SCALE GENOMIC DNA]</scope>
    <source>
        <strain evidence="2 3">DSM 605</strain>
    </source>
</reference>
<dbReference type="RefSeq" id="WP_048571082.1">
    <property type="nucleotide sequence ID" value="NZ_LFVU01000027.1"/>
</dbReference>
<dbReference type="SUPFAM" id="SSF56784">
    <property type="entry name" value="HAD-like"/>
    <property type="match status" value="1"/>
</dbReference>
<dbReference type="InterPro" id="IPR006439">
    <property type="entry name" value="HAD-SF_hydro_IA"/>
</dbReference>
<dbReference type="InterPro" id="IPR051540">
    <property type="entry name" value="S-2-haloacid_dehalogenase"/>
</dbReference>
<evidence type="ECO:0000313" key="3">
    <source>
        <dbReference type="Proteomes" id="UP000036756"/>
    </source>
</evidence>
<gene>
    <name evidence="2" type="ORF">CLCY_2c04280</name>
</gene>
<keyword evidence="1 2" id="KW-0378">Hydrolase</keyword>
<dbReference type="PATRIC" id="fig|1121307.3.peg.1286"/>
<sequence length="239" mass="27521">MNTVLFDLDGTLLNINTDEFMKAYMKKLYPRLKDTFTSEEFNKYMNESIMAAILSEDESKTNEEVFIEVFASISGKDINKVYKHITEFYSAEYTTIEGMYSKSKYMIKSVDVLKRKGYNLVVATNPLFPHIALAKRVEWAGLNPKDFKFITSIEKMKFCKPSPKYYSQILEIICKEASECLMVGNDVQEDLVASTIGIRTYLVTNNILNRTREQPSAHRISDAKGFYKFVKALPIINKI</sequence>
<dbReference type="PRINTS" id="PR00413">
    <property type="entry name" value="HADHALOGNASE"/>
</dbReference>
<dbReference type="EMBL" id="LFVU01000027">
    <property type="protein sequence ID" value="KMT21666.1"/>
    <property type="molecule type" value="Genomic_DNA"/>
</dbReference>
<comment type="caution">
    <text evidence="2">The sequence shown here is derived from an EMBL/GenBank/DDBJ whole genome shotgun (WGS) entry which is preliminary data.</text>
</comment>
<dbReference type="GO" id="GO:0016787">
    <property type="term" value="F:hydrolase activity"/>
    <property type="evidence" value="ECO:0007669"/>
    <property type="project" value="UniProtKB-KW"/>
</dbReference>
<dbReference type="Gene3D" id="3.40.50.1000">
    <property type="entry name" value="HAD superfamily/HAD-like"/>
    <property type="match status" value="1"/>
</dbReference>
<protein>
    <submittedName>
        <fullName evidence="2">Haloacid dehalogenase domain protein hydrolase</fullName>
    </submittedName>
</protein>
<dbReference type="InterPro" id="IPR023214">
    <property type="entry name" value="HAD_sf"/>
</dbReference>
<proteinExistence type="predicted"/>
<dbReference type="SFLD" id="SFLDG01129">
    <property type="entry name" value="C1.5:_HAD__Beta-PGM__Phosphata"/>
    <property type="match status" value="1"/>
</dbReference>
<dbReference type="AlphaFoldDB" id="A0A0J8G1N8"/>
<dbReference type="PANTHER" id="PTHR43316">
    <property type="entry name" value="HYDROLASE, HALOACID DELAHOGENASE-RELATED"/>
    <property type="match status" value="1"/>
</dbReference>
<dbReference type="InterPro" id="IPR036412">
    <property type="entry name" value="HAD-like_sf"/>
</dbReference>
<evidence type="ECO:0000313" key="2">
    <source>
        <dbReference type="EMBL" id="KMT21666.1"/>
    </source>
</evidence>
<evidence type="ECO:0000256" key="1">
    <source>
        <dbReference type="ARBA" id="ARBA00022801"/>
    </source>
</evidence>
<dbReference type="Gene3D" id="1.10.150.520">
    <property type="match status" value="1"/>
</dbReference>
<accession>A0A0J8G1N8</accession>